<keyword evidence="3" id="KW-0812">Transmembrane</keyword>
<feature type="binding site" evidence="7">
    <location>
        <position position="424"/>
    </location>
    <ligand>
        <name>Mn(2+)</name>
        <dbReference type="ChEBI" id="CHEBI:29035"/>
        <label>1</label>
    </ligand>
</feature>
<comment type="catalytic activity">
    <reaction evidence="6">
        <text>3',3'-c-di-AMP + H2O = 5'-O-phosphonoadenylyl-(3'-&gt;5')-adenosine + H(+)</text>
        <dbReference type="Rhea" id="RHEA:54420"/>
        <dbReference type="ChEBI" id="CHEBI:15377"/>
        <dbReference type="ChEBI" id="CHEBI:15378"/>
        <dbReference type="ChEBI" id="CHEBI:71500"/>
        <dbReference type="ChEBI" id="CHEBI:138171"/>
    </reaction>
</comment>
<dbReference type="FunFam" id="3.90.1640.10:FF:000002">
    <property type="entry name" value="Cyclic-di-AMP phosphodiesterase"/>
    <property type="match status" value="1"/>
</dbReference>
<dbReference type="AlphaFoldDB" id="A0A1D8JK16"/>
<evidence type="ECO:0000259" key="8">
    <source>
        <dbReference type="PROSITE" id="PS50887"/>
    </source>
</evidence>
<dbReference type="SMART" id="SM00267">
    <property type="entry name" value="GGDEF"/>
    <property type="match status" value="1"/>
</dbReference>
<comment type="similarity">
    <text evidence="6">Belongs to the GdpP/PdeA phosphodiesterase family.</text>
</comment>
<dbReference type="Pfam" id="PF01368">
    <property type="entry name" value="DHH"/>
    <property type="match status" value="1"/>
</dbReference>
<dbReference type="PANTHER" id="PTHR47618:SF2">
    <property type="entry name" value="CYCLIC-DI-AMP PHOSPHODIESTERASE GDPP"/>
    <property type="match status" value="1"/>
</dbReference>
<name>A0A1D8JK16_9BACL</name>
<dbReference type="GO" id="GO:0016787">
    <property type="term" value="F:hydrolase activity"/>
    <property type="evidence" value="ECO:0007669"/>
    <property type="project" value="UniProtKB-UniRule"/>
</dbReference>
<organism evidence="9 10">
    <name type="scientific">Sporosarcina ureilytica</name>
    <dbReference type="NCBI Taxonomy" id="298596"/>
    <lineage>
        <taxon>Bacteria</taxon>
        <taxon>Bacillati</taxon>
        <taxon>Bacillota</taxon>
        <taxon>Bacilli</taxon>
        <taxon>Bacillales</taxon>
        <taxon>Caryophanaceae</taxon>
        <taxon>Sporosarcina</taxon>
    </lineage>
</organism>
<evidence type="ECO:0000256" key="4">
    <source>
        <dbReference type="ARBA" id="ARBA00022989"/>
    </source>
</evidence>
<dbReference type="InterPro" id="IPR038763">
    <property type="entry name" value="DHH_sf"/>
</dbReference>
<evidence type="ECO:0000256" key="1">
    <source>
        <dbReference type="ARBA" id="ARBA00004651"/>
    </source>
</evidence>
<dbReference type="Gene3D" id="3.10.310.30">
    <property type="match status" value="1"/>
</dbReference>
<dbReference type="Pfam" id="PF24898">
    <property type="entry name" value="GGDEF_GdpP"/>
    <property type="match status" value="1"/>
</dbReference>
<evidence type="ECO:0000256" key="2">
    <source>
        <dbReference type="ARBA" id="ARBA00022475"/>
    </source>
</evidence>
<evidence type="ECO:0000256" key="3">
    <source>
        <dbReference type="ARBA" id="ARBA00022692"/>
    </source>
</evidence>
<comment type="function">
    <text evidence="6">Has phosphodiesterase (PDE) activity against cyclic-di-AMP (c-di-AMP).</text>
</comment>
<keyword evidence="10" id="KW-1185">Reference proteome</keyword>
<dbReference type="Proteomes" id="UP000185746">
    <property type="component" value="Chromosome"/>
</dbReference>
<dbReference type="GO" id="GO:0003676">
    <property type="term" value="F:nucleic acid binding"/>
    <property type="evidence" value="ECO:0007669"/>
    <property type="project" value="UniProtKB-UniRule"/>
</dbReference>
<keyword evidence="5 6" id="KW-0472">Membrane</keyword>
<dbReference type="InterPro" id="IPR051319">
    <property type="entry name" value="Oligoribo/pAp-PDE_c-di-AMP_PDE"/>
</dbReference>
<dbReference type="SUPFAM" id="SSF64182">
    <property type="entry name" value="DHH phosphoesterases"/>
    <property type="match status" value="1"/>
</dbReference>
<dbReference type="GO" id="GO:0106409">
    <property type="term" value="F:cyclic-di-AMP phosphodiesterase activity"/>
    <property type="evidence" value="ECO:0007669"/>
    <property type="project" value="RHEA"/>
</dbReference>
<dbReference type="InterPro" id="IPR001667">
    <property type="entry name" value="DDH_dom"/>
</dbReference>
<dbReference type="Gene3D" id="3.30.450.20">
    <property type="entry name" value="PAS domain"/>
    <property type="match status" value="1"/>
</dbReference>
<dbReference type="PIRSF" id="PIRSF026583">
    <property type="entry name" value="YybT"/>
    <property type="match status" value="1"/>
</dbReference>
<keyword evidence="7" id="KW-0479">Metal-binding</keyword>
<dbReference type="Pfam" id="PF21370">
    <property type="entry name" value="PAS_GdpP"/>
    <property type="match status" value="1"/>
</dbReference>
<keyword evidence="7" id="KW-0464">Manganese</keyword>
<gene>
    <name evidence="9" type="ORF">BI350_01260</name>
</gene>
<evidence type="ECO:0000256" key="7">
    <source>
        <dbReference type="PIRSR" id="PIRSR026583-50"/>
    </source>
</evidence>
<dbReference type="InterPro" id="IPR014528">
    <property type="entry name" value="GdpP/PdeA"/>
</dbReference>
<feature type="binding site" evidence="7">
    <location>
        <position position="355"/>
    </location>
    <ligand>
        <name>Mn(2+)</name>
        <dbReference type="ChEBI" id="CHEBI:29035"/>
        <label>2</label>
    </ligand>
</feature>
<dbReference type="GO" id="GO:0005886">
    <property type="term" value="C:plasma membrane"/>
    <property type="evidence" value="ECO:0007669"/>
    <property type="project" value="UniProtKB-SubCell"/>
</dbReference>
<feature type="binding site" evidence="7">
    <location>
        <position position="353"/>
    </location>
    <ligand>
        <name>Mn(2+)</name>
        <dbReference type="ChEBI" id="CHEBI:29035"/>
        <label>1</label>
    </ligand>
</feature>
<keyword evidence="6" id="KW-0378">Hydrolase</keyword>
<dbReference type="InterPro" id="IPR000160">
    <property type="entry name" value="GGDEF_dom"/>
</dbReference>
<dbReference type="GO" id="GO:0046872">
    <property type="term" value="F:metal ion binding"/>
    <property type="evidence" value="ECO:0007669"/>
    <property type="project" value="UniProtKB-KW"/>
</dbReference>
<feature type="binding site" evidence="7">
    <location>
        <position position="503"/>
    </location>
    <ligand>
        <name>Mn(2+)</name>
        <dbReference type="ChEBI" id="CHEBI:29035"/>
        <label>2</label>
    </ligand>
</feature>
<dbReference type="InterPro" id="IPR049553">
    <property type="entry name" value="GdpP-like_PAS"/>
</dbReference>
<keyword evidence="4" id="KW-1133">Transmembrane helix</keyword>
<protein>
    <recommendedName>
        <fullName evidence="6">Cyclic-di-AMP phosphodiesterase</fullName>
        <ecNumber evidence="6">3.1.4.-</ecNumber>
    </recommendedName>
</protein>
<accession>A0A1D8JK16</accession>
<dbReference type="Pfam" id="PF02272">
    <property type="entry name" value="DHHA1"/>
    <property type="match status" value="1"/>
</dbReference>
<reference evidence="9 10" key="1">
    <citation type="submission" date="2016-09" db="EMBL/GenBank/DDBJ databases">
        <title>Complete genome sequence of the Lysinibacillus sphaericus LMG 22257, a specie of Bacillus with ureolytic activity that can effectively biodeposit calcium carbonate.</title>
        <authorList>
            <person name="Yan W."/>
        </authorList>
    </citation>
    <scope>NUCLEOTIDE SEQUENCE [LARGE SCALE GENOMIC DNA]</scope>
    <source>
        <strain evidence="9 10">LMG 22257</strain>
    </source>
</reference>
<dbReference type="InterPro" id="IPR003156">
    <property type="entry name" value="DHHA1_dom"/>
</dbReference>
<feature type="binding site" evidence="7">
    <location>
        <position position="349"/>
    </location>
    <ligand>
        <name>Mn(2+)</name>
        <dbReference type="ChEBI" id="CHEBI:29035"/>
        <label>1</label>
    </ligand>
</feature>
<evidence type="ECO:0000256" key="6">
    <source>
        <dbReference type="PIRNR" id="PIRNR026583"/>
    </source>
</evidence>
<proteinExistence type="inferred from homology"/>
<dbReference type="PROSITE" id="PS50887">
    <property type="entry name" value="GGDEF"/>
    <property type="match status" value="1"/>
</dbReference>
<dbReference type="EMBL" id="CP017560">
    <property type="protein sequence ID" value="AOV09023.1"/>
    <property type="molecule type" value="Genomic_DNA"/>
</dbReference>
<dbReference type="PANTHER" id="PTHR47618">
    <property type="entry name" value="BIFUNCTIONAL OLIGORIBONUCLEASE AND PAP PHOSPHATASE NRNA"/>
    <property type="match status" value="1"/>
</dbReference>
<dbReference type="Gene3D" id="3.90.1640.10">
    <property type="entry name" value="inorganic pyrophosphatase (n-terminal core)"/>
    <property type="match status" value="1"/>
</dbReference>
<dbReference type="KEGG" id="surl:BI350_01260"/>
<comment type="cofactor">
    <cofactor evidence="7">
        <name>Mn(2+)</name>
        <dbReference type="ChEBI" id="CHEBI:29035"/>
    </cofactor>
    <text evidence="7">For phosphodiesterase activity, probably binds 2 Mn(2+) per subunit.</text>
</comment>
<sequence length="660" mass="73585">MSTVNTFYRKRAIRYPLTGLSLLGIIAAVLLFLNNFWLGLIFSTLFLVIIGVTWKIEDDTYHSTEKQIETLSHRVKKVGEEALLELPIGIILINDNQVVEWANPFSTTTFSTDSLIGMHLFDVSEELQTIVHSENSEPTIIKVEEASYEVFYNKEEKLIYLFNVTERVAIENLYQTDKTVLGIILVDNYDELSQAMDDQKRSQLNSLVTSLVSKWGKENGIYVKRIDSDRFLAVFNEAALAKIESARFSILDDIREATAEQSTGLTLSIGVGAGSTSLIDLGELAQSSLDLVLGRGGDQVAIKQLDGKVKFYGGKTNPAEKRTRVRARVISHALRDLIRDSDKVFIMGHKMPDMDAIGASIGVRKMARMNDIDGYVVVNYNELDGSVTKLMEEIRQDDELYDQFIEPEAALGMMTEQSLVIVVDTHKPSLVIDERIVDKAEKIVVIDHHRRGEEFIDNTMLVYMEPYASSTAELVTELLEYQPKTEKLTMLESTALLAGIIVDTKSFTLRTGSRTFEAASFLRTNRADTVLVQRLLKEDIDTYVERAKLIETVELMENGIAIAKGNNEIAYGSVLIAQTADILLTMEGVVASFVVAPRADDKIGISARSLGELNVQVIMEELGGGGHLTNAACQLEVESVDRAVERLKEVISDKEEERGM</sequence>
<feature type="binding site" evidence="7">
    <location>
        <position position="448"/>
    </location>
    <ligand>
        <name>Mn(2+)</name>
        <dbReference type="ChEBI" id="CHEBI:29035"/>
        <label>2</label>
    </ligand>
</feature>
<feature type="domain" description="GGDEF" evidence="8">
    <location>
        <begin position="177"/>
        <end position="305"/>
    </location>
</feature>
<evidence type="ECO:0000313" key="10">
    <source>
        <dbReference type="Proteomes" id="UP000185746"/>
    </source>
</evidence>
<dbReference type="EC" id="3.1.4.-" evidence="6"/>
<feature type="binding site" evidence="7">
    <location>
        <position position="424"/>
    </location>
    <ligand>
        <name>Mn(2+)</name>
        <dbReference type="ChEBI" id="CHEBI:29035"/>
        <label>2</label>
    </ligand>
</feature>
<evidence type="ECO:0000256" key="5">
    <source>
        <dbReference type="ARBA" id="ARBA00023136"/>
    </source>
</evidence>
<keyword evidence="2 6" id="KW-1003">Cell membrane</keyword>
<evidence type="ECO:0000313" key="9">
    <source>
        <dbReference type="EMBL" id="AOV09023.1"/>
    </source>
</evidence>
<comment type="subcellular location">
    <subcellularLocation>
        <location evidence="1">Cell membrane</location>
        <topology evidence="1">Multi-pass membrane protein</topology>
    </subcellularLocation>
</comment>